<proteinExistence type="predicted"/>
<feature type="compositionally biased region" description="Acidic residues" evidence="1">
    <location>
        <begin position="344"/>
        <end position="365"/>
    </location>
</feature>
<feature type="region of interest" description="Disordered" evidence="1">
    <location>
        <begin position="1036"/>
        <end position="1189"/>
    </location>
</feature>
<dbReference type="SUPFAM" id="SSF53098">
    <property type="entry name" value="Ribonuclease H-like"/>
    <property type="match status" value="1"/>
</dbReference>
<name>A0A812TUT7_9DINO</name>
<dbReference type="GO" id="GO:0003676">
    <property type="term" value="F:nucleic acid binding"/>
    <property type="evidence" value="ECO:0007669"/>
    <property type="project" value="InterPro"/>
</dbReference>
<evidence type="ECO:0000256" key="1">
    <source>
        <dbReference type="SAM" id="MobiDB-lite"/>
    </source>
</evidence>
<evidence type="ECO:0000259" key="2">
    <source>
        <dbReference type="PROSITE" id="PS50994"/>
    </source>
</evidence>
<organism evidence="3 4">
    <name type="scientific">Symbiodinium necroappetens</name>
    <dbReference type="NCBI Taxonomy" id="1628268"/>
    <lineage>
        <taxon>Eukaryota</taxon>
        <taxon>Sar</taxon>
        <taxon>Alveolata</taxon>
        <taxon>Dinophyceae</taxon>
        <taxon>Suessiales</taxon>
        <taxon>Symbiodiniaceae</taxon>
        <taxon>Symbiodinium</taxon>
    </lineage>
</organism>
<dbReference type="Proteomes" id="UP000601435">
    <property type="component" value="Unassembled WGS sequence"/>
</dbReference>
<feature type="compositionally biased region" description="Low complexity" evidence="1">
    <location>
        <begin position="181"/>
        <end position="193"/>
    </location>
</feature>
<dbReference type="Gene3D" id="3.30.420.10">
    <property type="entry name" value="Ribonuclease H-like superfamily/Ribonuclease H"/>
    <property type="match status" value="1"/>
</dbReference>
<evidence type="ECO:0000313" key="4">
    <source>
        <dbReference type="Proteomes" id="UP000601435"/>
    </source>
</evidence>
<comment type="caution">
    <text evidence="3">The sequence shown here is derived from an EMBL/GenBank/DDBJ whole genome shotgun (WGS) entry which is preliminary data.</text>
</comment>
<feature type="compositionally biased region" description="Low complexity" evidence="1">
    <location>
        <begin position="153"/>
        <end position="162"/>
    </location>
</feature>
<accession>A0A812TUT7</accession>
<dbReference type="PROSITE" id="PS50994">
    <property type="entry name" value="INTEGRASE"/>
    <property type="match status" value="1"/>
</dbReference>
<evidence type="ECO:0000313" key="3">
    <source>
        <dbReference type="EMBL" id="CAE7538873.1"/>
    </source>
</evidence>
<dbReference type="Pfam" id="PF07727">
    <property type="entry name" value="RVT_2"/>
    <property type="match status" value="1"/>
</dbReference>
<dbReference type="InterPro" id="IPR036397">
    <property type="entry name" value="RNaseH_sf"/>
</dbReference>
<dbReference type="InterPro" id="IPR012337">
    <property type="entry name" value="RNaseH-like_sf"/>
</dbReference>
<gene>
    <name evidence="3" type="primary">RE1</name>
    <name evidence="3" type="ORF">SNEC2469_LOCUS15510</name>
</gene>
<feature type="region of interest" description="Disordered" evidence="1">
    <location>
        <begin position="771"/>
        <end position="794"/>
    </location>
</feature>
<dbReference type="InterPro" id="IPR013103">
    <property type="entry name" value="RVT_2"/>
</dbReference>
<feature type="compositionally biased region" description="Basic and acidic residues" evidence="1">
    <location>
        <begin position="1136"/>
        <end position="1145"/>
    </location>
</feature>
<feature type="region of interest" description="Disordered" evidence="1">
    <location>
        <begin position="406"/>
        <end position="450"/>
    </location>
</feature>
<feature type="domain" description="Integrase catalytic" evidence="2">
    <location>
        <begin position="862"/>
        <end position="1045"/>
    </location>
</feature>
<dbReference type="InterPro" id="IPR001584">
    <property type="entry name" value="Integrase_cat-core"/>
</dbReference>
<dbReference type="OrthoDB" id="435351at2759"/>
<feature type="compositionally biased region" description="Basic and acidic residues" evidence="1">
    <location>
        <begin position="1086"/>
        <end position="1109"/>
    </location>
</feature>
<dbReference type="GO" id="GO:0015074">
    <property type="term" value="P:DNA integration"/>
    <property type="evidence" value="ECO:0007669"/>
    <property type="project" value="InterPro"/>
</dbReference>
<feature type="compositionally biased region" description="Acidic residues" evidence="1">
    <location>
        <begin position="771"/>
        <end position="789"/>
    </location>
</feature>
<reference evidence="3" key="1">
    <citation type="submission" date="2021-02" db="EMBL/GenBank/DDBJ databases">
        <authorList>
            <person name="Dougan E. K."/>
            <person name="Rhodes N."/>
            <person name="Thang M."/>
            <person name="Chan C."/>
        </authorList>
    </citation>
    <scope>NUCLEOTIDE SEQUENCE</scope>
</reference>
<dbReference type="EMBL" id="CAJNJA010025192">
    <property type="protein sequence ID" value="CAE7538873.1"/>
    <property type="molecule type" value="Genomic_DNA"/>
</dbReference>
<sequence length="1676" mass="186724">MSEKDPFKDLAFSGAPSEYRLFRRKILLSVASLEEKHLYLAGPRILNRLQGEAWRATEHLSIGELRTEQGWLKVLRALDDHYRYLPETELNECVDEFLFHLKRRGNEGPTAFVSRFKAVLSRLETLVAAERAQQKGSTKRRRPVDKHADSEAEQQSSSLSSDHAADDDDEPRLTKDRVDQAAAASDPAATAKASPGPTTESKGPKTVGSFIDSPKGKKKTPSSGGGSHRSRGTHRADEERANRRMLEDLGKLEVGHLRVKPIFPEVILGHLFMRKYGLTREQRSQVIRSTGGSCKFKDVEKVIRASDYEDKMNEPGTRHAPPRQGRSTHVLAADEASSLSEPTYSDDEEIHEADESFDEEGDEELEEAYEVQKRAKHEAKRAYRSYKDSRKKVREIKKERQPYMPAVALPPNASAPSDALPVQPTFKYDKKPPRRPGKDAKGGRKGRKEDINMIETEPLSEFLYMVSAVSDEKTSENEIVLEICSLTVPAGLAVIDTGCTTSVVGEDTARRYKIYFRERGLPEPQEVSLPPVQLKGFDGTRTSTSTGLRWTVKLGKLWGQVTTYSVPGQAPFLLSRKVLQGMEATIDLGKCTMTSAKHGIQDEPLMQAPNGHMLLPLVPSDGVEDLLQVREVPSRCTEPRAVFERPGACIFAYCYGDASQEEIRSVESNQATCGTPARTVLAKRQKERPFLRLFEQTWSLQTMLGPAYEVDFDMCAVGRCKCPGHAEHAHLTGQRHAQCSEVYPRKLCRRIASVFASRDKHVTPVHDIFLETDEEADSERESEPADEAEGNPAMQAANRRSYAAMIQKLHVNTGHASVPQMLRLAQRAKAPAGVVAAIRKFKCPVCDELQVPPSHRVAALRHTETPNHIVGIDVVQVELKRDTSSGIVEQKYNVLTAVDYATDFAQQIVLPTGPGVVSRAFHSLWCRPYGPPRVVYVDPDQRWMSGEFQEYLRQNSITLLDSATESHWQLGRVEIAQRMSSLSVMGSLVPNGFLDASLESPDFAQKMQIRQRAAEAFIEDEVAFRQLAQQYHAGHLPAEMEQVTPSRRGPAGRFFDLTADPPGAEDFLTPPASDEEGGPSADTNPENDHPDRNVRRRITLSEEHWRERAATASPRGPAQVRFREEPGLSEEGVELPADKAPRLEQEPELDPDLAEYSPSMPDSTMEDPVGVAPSSSVGPEASEPAAEEDLNNVSTCCEIAFDVFDVDLDANGLGLWSALEECVAVTAKPGQKRRVEVSFRKLGPEDRAKFRSAMKKEWQSWLENKVQEFMNLSEDDVLRLEKAAYGLAEAPRAWFLRLTRELLAVGLVVSQLDPCVFCLREENTNKLLGVCGVHVDDLLGGGTSCMDQCLAKLRAKLPFGEFRKKTIKYTGAEIRQNADFSIEVTQEAYVDKLEEVSTKPFGKASDSLNEPTLMRACCGQLAWVANHTRPDQAFLASYLQGVQDKALVAHLDLYNKAVREMKSRKVCLRFPPVPLDRWRLIVITDAGWGVRANGESQGGLLLCLCDQDVLDQKPGKTWVVEWSSKKLRRVVRSSTAAETLAAQNGLDAIEFAQAFLQEVVHGMSPRQFQQWVPEQPSGLVIDSKSLYDALTRSACSSALAMEKRLAIDYAIARACLAERHVRPYWTNNLQMISDCLTKLRGNKEILFRMLDSCTFHVRPSKESGRKEAARAKGGPS</sequence>
<feature type="compositionally biased region" description="Basic and acidic residues" evidence="1">
    <location>
        <begin position="427"/>
        <end position="450"/>
    </location>
</feature>
<feature type="region of interest" description="Disordered" evidence="1">
    <location>
        <begin position="311"/>
        <end position="365"/>
    </location>
</feature>
<feature type="region of interest" description="Disordered" evidence="1">
    <location>
        <begin position="130"/>
        <end position="242"/>
    </location>
</feature>
<protein>
    <submittedName>
        <fullName evidence="3">RE1 protein</fullName>
    </submittedName>
</protein>
<keyword evidence="4" id="KW-1185">Reference proteome</keyword>